<sequence>MKYLFFLGCIAFFALSSCSQREEIKTITLKNTDSVDLRQKAIVVKRSDLTNDKKFVPLLLDAKGDTIPSQVDDTTGDGAWDELFFLIDIPALGEVVLTVQHTDNNIAYEQKTAVRFGKRDGLADPVQPRLGDTLYADQLPLSIGYQPYQTDGPSWENDKVGFRHYLDGRNSKDVFGKKVSYMSPSDVGINAQGAVEDNYHVMLDWGRDIMPVGNSVGIGGIALANGDTMYRIGVTALDAVNNVDTTIFRIVQEGPLRSSMDFQYRNWEAGDRYYSLTEQPVIWAGMYGYQNTVRAKGVQERDTLLVGLVNIFSSQPPKEIIIDNQWVVLYTHDRQSYNQEWWLGLGLILPYDRYKGYTEAPKTGSLVDSYMAKLSITDNVLVSYYAVAGWELSDEGFRDRDYFENYIVDLAKQLAAKVVVEISAANELKVGS</sequence>
<evidence type="ECO:0000313" key="1">
    <source>
        <dbReference type="EMBL" id="MBD1420485.1"/>
    </source>
</evidence>
<gene>
    <name evidence="1" type="ORF">H8B21_02780</name>
</gene>
<dbReference type="InterPro" id="IPR032342">
    <property type="entry name" value="DUF4861"/>
</dbReference>
<comment type="caution">
    <text evidence="1">The sequence shown here is derived from an EMBL/GenBank/DDBJ whole genome shotgun (WGS) entry which is preliminary data.</text>
</comment>
<dbReference type="PROSITE" id="PS51257">
    <property type="entry name" value="PROKAR_LIPOPROTEIN"/>
    <property type="match status" value="1"/>
</dbReference>
<evidence type="ECO:0000313" key="2">
    <source>
        <dbReference type="Proteomes" id="UP000651112"/>
    </source>
</evidence>
<organism evidence="1 2">
    <name type="scientific">Sphingobacterium chuzhouense</name>
    <dbReference type="NCBI Taxonomy" id="1742264"/>
    <lineage>
        <taxon>Bacteria</taxon>
        <taxon>Pseudomonadati</taxon>
        <taxon>Bacteroidota</taxon>
        <taxon>Sphingobacteriia</taxon>
        <taxon>Sphingobacteriales</taxon>
        <taxon>Sphingobacteriaceae</taxon>
        <taxon>Sphingobacterium</taxon>
    </lineage>
</organism>
<reference evidence="1 2" key="1">
    <citation type="submission" date="2020-08" db="EMBL/GenBank/DDBJ databases">
        <title>Sphingobacterium sp. DN00404 isolated from aquaculture water.</title>
        <authorList>
            <person name="Zhang M."/>
        </authorList>
    </citation>
    <scope>NUCLEOTIDE SEQUENCE [LARGE SCALE GENOMIC DNA]</scope>
    <source>
        <strain evidence="1 2">KCTC 42746</strain>
    </source>
</reference>
<protein>
    <submittedName>
        <fullName evidence="1">DUF4861 domain-containing protein</fullName>
    </submittedName>
</protein>
<keyword evidence="2" id="KW-1185">Reference proteome</keyword>
<dbReference type="EMBL" id="JACNYL010000001">
    <property type="protein sequence ID" value="MBD1420485.1"/>
    <property type="molecule type" value="Genomic_DNA"/>
</dbReference>
<dbReference type="Pfam" id="PF16153">
    <property type="entry name" value="DUF4861"/>
    <property type="match status" value="1"/>
</dbReference>
<dbReference type="Proteomes" id="UP000651112">
    <property type="component" value="Unassembled WGS sequence"/>
</dbReference>
<accession>A0ABR7XMT4</accession>
<proteinExistence type="predicted"/>
<name>A0ABR7XMT4_9SPHI</name>